<feature type="compositionally biased region" description="Polar residues" evidence="1">
    <location>
        <begin position="383"/>
        <end position="402"/>
    </location>
</feature>
<organism evidence="3 4">
    <name type="scientific">Rhizoclosmatium globosum</name>
    <dbReference type="NCBI Taxonomy" id="329046"/>
    <lineage>
        <taxon>Eukaryota</taxon>
        <taxon>Fungi</taxon>
        <taxon>Fungi incertae sedis</taxon>
        <taxon>Chytridiomycota</taxon>
        <taxon>Chytridiomycota incertae sedis</taxon>
        <taxon>Chytridiomycetes</taxon>
        <taxon>Chytridiales</taxon>
        <taxon>Chytriomycetaceae</taxon>
        <taxon>Rhizoclosmatium</taxon>
    </lineage>
</organism>
<dbReference type="PANTHER" id="PTHR12864">
    <property type="entry name" value="RAN BINDING PROTEIN 9-RELATED"/>
    <property type="match status" value="1"/>
</dbReference>
<dbReference type="EMBL" id="MCGO01000051">
    <property type="protein sequence ID" value="ORY37296.1"/>
    <property type="molecule type" value="Genomic_DNA"/>
</dbReference>
<dbReference type="InterPro" id="IPR044736">
    <property type="entry name" value="Gid1/RanBPM/SPLA_SPRY"/>
</dbReference>
<dbReference type="SUPFAM" id="SSF49899">
    <property type="entry name" value="Concanavalin A-like lectins/glucanases"/>
    <property type="match status" value="2"/>
</dbReference>
<evidence type="ECO:0000313" key="3">
    <source>
        <dbReference type="EMBL" id="ORY37296.1"/>
    </source>
</evidence>
<accession>A0A1Y2BRC6</accession>
<dbReference type="InterPro" id="IPR050618">
    <property type="entry name" value="Ubq-SigPath_Reg"/>
</dbReference>
<name>A0A1Y2BRC6_9FUNG</name>
<proteinExistence type="predicted"/>
<dbReference type="InterPro" id="IPR043136">
    <property type="entry name" value="B30.2/SPRY_sf"/>
</dbReference>
<dbReference type="AlphaFoldDB" id="A0A1Y2BRC6"/>
<keyword evidence="4" id="KW-1185">Reference proteome</keyword>
<dbReference type="OrthoDB" id="258495at2759"/>
<dbReference type="STRING" id="329046.A0A1Y2BRC6"/>
<dbReference type="Proteomes" id="UP000193642">
    <property type="component" value="Unassembled WGS sequence"/>
</dbReference>
<evidence type="ECO:0000313" key="4">
    <source>
        <dbReference type="Proteomes" id="UP000193642"/>
    </source>
</evidence>
<feature type="domain" description="SPRY" evidence="2">
    <location>
        <begin position="443"/>
        <end position="550"/>
    </location>
</feature>
<dbReference type="Gene3D" id="2.60.120.920">
    <property type="match status" value="2"/>
</dbReference>
<evidence type="ECO:0000259" key="2">
    <source>
        <dbReference type="Pfam" id="PF00622"/>
    </source>
</evidence>
<evidence type="ECO:0000256" key="1">
    <source>
        <dbReference type="SAM" id="MobiDB-lite"/>
    </source>
</evidence>
<sequence length="574" mass="63273">MIEQSSTHPQLDLTRLPLELLQHIGLTFLGASDLATFALTCKQVRVALLIPRAASFCLSLIKAGIKVELNQSIPGSNQVQKCPLNVIDPTGLGCLLRYDTSNLGVSYFERVFDEQRSWQMPGVRVPSWALPNDNGPQTQFIEGVMREDAQVGSRYVVSRTATSRVPLPIISKYCYKQESAYFEVTFERDGTTVPSPSDFLAVMVGLVSKPYLEKPTHLPAHDSFAVSYESLYGQAMLGPHNGEGVLYGPSYSFGDTVGVGIIPYYAPLSNNTAPPPSELLYTDKTPHACTIFFTRNGQFIGDVINRFSSDLLSYEKSLFPAIGFVTSKIPVIAKVNFGLSSFKFQMKSHVSNILKNDLAMQSRVHPQQTIKNHTVLRYLRPSPSDSTTPHQMAINSRGPTRNTTQLTPTIQTLTPTSERVHFPACPTFHSIQSPTPLRPGTSFRVKILSNTPTDSTFLAIGVALRPYSAYYHVGWDFGSFAYHSDDGKLFDGTGQGGFAWGDPYTVGDVIGCGMLLNGDLYFTRNGERVGPTRTVEGVEVTGVVPAGWFEWRLHPTVSACQEWVVDVEFEEEGL</sequence>
<comment type="caution">
    <text evidence="3">The sequence shown here is derived from an EMBL/GenBank/DDBJ whole genome shotgun (WGS) entry which is preliminary data.</text>
</comment>
<reference evidence="3 4" key="1">
    <citation type="submission" date="2016-07" db="EMBL/GenBank/DDBJ databases">
        <title>Pervasive Adenine N6-methylation of Active Genes in Fungi.</title>
        <authorList>
            <consortium name="DOE Joint Genome Institute"/>
            <person name="Mondo S.J."/>
            <person name="Dannebaum R.O."/>
            <person name="Kuo R.C."/>
            <person name="Labutti K."/>
            <person name="Haridas S."/>
            <person name="Kuo A."/>
            <person name="Salamov A."/>
            <person name="Ahrendt S.R."/>
            <person name="Lipzen A."/>
            <person name="Sullivan W."/>
            <person name="Andreopoulos W.B."/>
            <person name="Clum A."/>
            <person name="Lindquist E."/>
            <person name="Daum C."/>
            <person name="Ramamoorthy G.K."/>
            <person name="Gryganskyi A."/>
            <person name="Culley D."/>
            <person name="Magnuson J.K."/>
            <person name="James T.Y."/>
            <person name="O'Malley M.A."/>
            <person name="Stajich J.E."/>
            <person name="Spatafora J.W."/>
            <person name="Visel A."/>
            <person name="Grigoriev I.V."/>
        </authorList>
    </citation>
    <scope>NUCLEOTIDE SEQUENCE [LARGE SCALE GENOMIC DNA]</scope>
    <source>
        <strain evidence="3 4">JEL800</strain>
    </source>
</reference>
<gene>
    <name evidence="3" type="ORF">BCR33DRAFT_854862</name>
</gene>
<dbReference type="CDD" id="cd09917">
    <property type="entry name" value="F-box_SF"/>
    <property type="match status" value="1"/>
</dbReference>
<dbReference type="InterPro" id="IPR003877">
    <property type="entry name" value="SPRY_dom"/>
</dbReference>
<feature type="region of interest" description="Disordered" evidence="1">
    <location>
        <begin position="381"/>
        <end position="404"/>
    </location>
</feature>
<protein>
    <recommendedName>
        <fullName evidence="2">SPRY domain-containing protein</fullName>
    </recommendedName>
</protein>
<dbReference type="Pfam" id="PF00622">
    <property type="entry name" value="SPRY"/>
    <property type="match status" value="1"/>
</dbReference>
<dbReference type="CDD" id="cd12885">
    <property type="entry name" value="SPRY_RanBP_like"/>
    <property type="match status" value="2"/>
</dbReference>
<dbReference type="InterPro" id="IPR013320">
    <property type="entry name" value="ConA-like_dom_sf"/>
</dbReference>